<keyword evidence="4" id="KW-1185">Reference proteome</keyword>
<dbReference type="HOGENOM" id="CLU_810432_0_0_2"/>
<dbReference type="CDD" id="cd00198">
    <property type="entry name" value="vWFA"/>
    <property type="match status" value="1"/>
</dbReference>
<sequence length="414" mass="46993">MELGRIGEEFQKIKEYLMLRDPTYYFLVMSFPIAYSKEVPKNAYAMFTGNMILVGDRFFQQSLTAENRAAILMHEVLHAYLGHLERARDLMKMGKAEEAMAFNVAADVVINEKLEAGGFEVPWDMLRAGHVGVSRTAALKMSAEELAAKLSGLSRRQLLKLYRQSSRIAEGERQVSNYVTMNPGSEEIRQARDPGEVRRILERKARRIRSYREPGTSPFGHIRHIADVDRPSLDWRRLLRVELEEAVESLRDLRKRWSRTSRKSEWYPSKVGIGPNAVDIYVLLDTSASIDDEKLRRFASEVYGLLRAGASKVFVIPWDARAYEPVELRRPSDIEKIKKGLRGGGGTIPDEAIKYVLTKAQRRSVVVVLSDFELAETAETRKLFSELAARHKLILVSAGRGSVDYPGTFIKIGD</sequence>
<accession>F2L1A7</accession>
<name>F2L1A7_THEU7</name>
<dbReference type="Proteomes" id="UP000008138">
    <property type="component" value="Chromosome"/>
</dbReference>
<dbReference type="InterPro" id="IPR025154">
    <property type="entry name" value="Put_metallopeptidase_dom"/>
</dbReference>
<dbReference type="EMBL" id="CP002590">
    <property type="protein sequence ID" value="AEA12843.1"/>
    <property type="molecule type" value="Genomic_DNA"/>
</dbReference>
<feature type="domain" description="Putative metallopeptidase" evidence="2">
    <location>
        <begin position="59"/>
        <end position="263"/>
    </location>
</feature>
<dbReference type="eggNOG" id="arCOG06980">
    <property type="taxonomic scope" value="Archaea"/>
</dbReference>
<dbReference type="AlphaFoldDB" id="F2L1A7"/>
<reference key="2">
    <citation type="submission" date="2011-03" db="EMBL/GenBank/DDBJ databases">
        <title>Complete genome sequence of the thermoacidophilic crenarchaeon Thermoproteus uzoniensis 768-20.</title>
        <authorList>
            <person name="Mardanov A.V."/>
            <person name="Gumerov V.M."/>
            <person name="Beletsky A.V."/>
            <person name="Prokofeva M.I."/>
            <person name="Bonch-Osmolovskaya E.A."/>
            <person name="Ravin N.V."/>
            <person name="Skryabin K.G."/>
        </authorList>
    </citation>
    <scope>NUCLEOTIDE SEQUENCE</scope>
    <source>
        <strain>768-20</strain>
    </source>
</reference>
<dbReference type="KEGG" id="tuz:TUZN_1367"/>
<dbReference type="PANTHER" id="PTHR38730">
    <property type="entry name" value="SLL7028 PROTEIN"/>
    <property type="match status" value="1"/>
</dbReference>
<evidence type="ECO:0008006" key="5">
    <source>
        <dbReference type="Google" id="ProtNLM"/>
    </source>
</evidence>
<dbReference type="GeneID" id="10360894"/>
<feature type="domain" description="VWA-like" evidence="1">
    <location>
        <begin position="282"/>
        <end position="373"/>
    </location>
</feature>
<evidence type="ECO:0000259" key="1">
    <source>
        <dbReference type="Pfam" id="PF09967"/>
    </source>
</evidence>
<organism evidence="3 4">
    <name type="scientific">Thermoproteus uzoniensis (strain 768-20)</name>
    <dbReference type="NCBI Taxonomy" id="999630"/>
    <lineage>
        <taxon>Archaea</taxon>
        <taxon>Thermoproteota</taxon>
        <taxon>Thermoprotei</taxon>
        <taxon>Thermoproteales</taxon>
        <taxon>Thermoproteaceae</taxon>
        <taxon>Thermoproteus</taxon>
    </lineage>
</organism>
<proteinExistence type="predicted"/>
<dbReference type="SUPFAM" id="SSF53300">
    <property type="entry name" value="vWA-like"/>
    <property type="match status" value="1"/>
</dbReference>
<evidence type="ECO:0000259" key="2">
    <source>
        <dbReference type="Pfam" id="PF13203"/>
    </source>
</evidence>
<dbReference type="InterPro" id="IPR018698">
    <property type="entry name" value="VWA-like_dom"/>
</dbReference>
<gene>
    <name evidence="3" type="ordered locus">TUZN_1367</name>
</gene>
<evidence type="ECO:0000313" key="3">
    <source>
        <dbReference type="EMBL" id="AEA12843.1"/>
    </source>
</evidence>
<dbReference type="RefSeq" id="WP_013680179.1">
    <property type="nucleotide sequence ID" value="NC_015315.1"/>
</dbReference>
<dbReference type="PANTHER" id="PTHR38730:SF1">
    <property type="entry name" value="SLL7028 PROTEIN"/>
    <property type="match status" value="1"/>
</dbReference>
<dbReference type="InterPro" id="IPR036465">
    <property type="entry name" value="vWFA_dom_sf"/>
</dbReference>
<evidence type="ECO:0000313" key="4">
    <source>
        <dbReference type="Proteomes" id="UP000008138"/>
    </source>
</evidence>
<reference evidence="3 4" key="1">
    <citation type="journal article" date="2011" name="J. Bacteriol.">
        <title>Complete genome sequence of the thermoacidophilic crenarchaeon Thermoproteus uzoniensis 768-20.</title>
        <authorList>
            <person name="Mardanov A.V."/>
            <person name="Gumerov V.M."/>
            <person name="Beletsky A.V."/>
            <person name="Prokofeva M.I."/>
            <person name="Bonch-Osmolovskaya E.A."/>
            <person name="Ravin N.V."/>
            <person name="Skryabin K.G."/>
        </authorList>
    </citation>
    <scope>NUCLEOTIDE SEQUENCE [LARGE SCALE GENOMIC DNA]</scope>
    <source>
        <strain evidence="3 4">768-20</strain>
    </source>
</reference>
<dbReference type="Gene3D" id="3.40.50.410">
    <property type="entry name" value="von Willebrand factor, type A domain"/>
    <property type="match status" value="1"/>
</dbReference>
<protein>
    <recommendedName>
        <fullName evidence="5">von Willebrand factor, type A</fullName>
    </recommendedName>
</protein>
<dbReference type="Pfam" id="PF13203">
    <property type="entry name" value="DUF2201_N"/>
    <property type="match status" value="1"/>
</dbReference>
<dbReference type="Pfam" id="PF09967">
    <property type="entry name" value="DUF2201"/>
    <property type="match status" value="1"/>
</dbReference>